<comment type="caution">
    <text evidence="2">The sequence shown here is derived from an EMBL/GenBank/DDBJ whole genome shotgun (WGS) entry which is preliminary data.</text>
</comment>
<protein>
    <submittedName>
        <fullName evidence="2">Uncharacterized protein</fullName>
    </submittedName>
</protein>
<reference evidence="2" key="1">
    <citation type="journal article" date="2019" name="G3 (Bethesda)">
        <title>Genome Assemblies of Two Rare Opportunistic Yeast Pathogens: Diutina rugosa (syn. Candida rugosa) and Trichomonascus ciferrii (syn. Candida ciferrii).</title>
        <authorList>
            <person name="Mixao V."/>
            <person name="Saus E."/>
            <person name="Hansen A.P."/>
            <person name="Lass-Florl C."/>
            <person name="Gabaldon T."/>
        </authorList>
    </citation>
    <scope>NUCLEOTIDE SEQUENCE</scope>
    <source>
        <strain evidence="2">CBS 4856</strain>
    </source>
</reference>
<evidence type="ECO:0000313" key="2">
    <source>
        <dbReference type="EMBL" id="KAA8917018.1"/>
    </source>
</evidence>
<dbReference type="VEuPathDB" id="FungiDB:TRICI_000834"/>
<dbReference type="EMBL" id="SWFS01000070">
    <property type="protein sequence ID" value="KAA8917018.1"/>
    <property type="molecule type" value="Genomic_DNA"/>
</dbReference>
<dbReference type="Proteomes" id="UP000761534">
    <property type="component" value="Unassembled WGS sequence"/>
</dbReference>
<proteinExistence type="predicted"/>
<sequence length="154" mass="17642">MSEQQEFPTTSTFRRRKRGRDGTHRTRSLKQRRLRLLREDRENFDVIAPLATGLESDSDSDSFEDLWISQLQTNNAIVDHAVGITEVMRCMQSAWMELIEGLESGEIDFLELARKNLKTVEAFQAMESALPMQCLIEEDETVLDDSADVMEAIS</sequence>
<accession>A0A642VAZ8</accession>
<feature type="compositionally biased region" description="Basic residues" evidence="1">
    <location>
        <begin position="13"/>
        <end position="28"/>
    </location>
</feature>
<gene>
    <name evidence="2" type="ORF">TRICI_000834</name>
</gene>
<dbReference type="AlphaFoldDB" id="A0A642VAZ8"/>
<organism evidence="2 3">
    <name type="scientific">Trichomonascus ciferrii</name>
    <dbReference type="NCBI Taxonomy" id="44093"/>
    <lineage>
        <taxon>Eukaryota</taxon>
        <taxon>Fungi</taxon>
        <taxon>Dikarya</taxon>
        <taxon>Ascomycota</taxon>
        <taxon>Saccharomycotina</taxon>
        <taxon>Dipodascomycetes</taxon>
        <taxon>Dipodascales</taxon>
        <taxon>Trichomonascaceae</taxon>
        <taxon>Trichomonascus</taxon>
        <taxon>Trichomonascus ciferrii complex</taxon>
    </lineage>
</organism>
<evidence type="ECO:0000313" key="3">
    <source>
        <dbReference type="Proteomes" id="UP000761534"/>
    </source>
</evidence>
<feature type="region of interest" description="Disordered" evidence="1">
    <location>
        <begin position="1"/>
        <end position="28"/>
    </location>
</feature>
<name>A0A642VAZ8_9ASCO</name>
<evidence type="ECO:0000256" key="1">
    <source>
        <dbReference type="SAM" id="MobiDB-lite"/>
    </source>
</evidence>
<keyword evidence="3" id="KW-1185">Reference proteome</keyword>